<dbReference type="Pfam" id="PF13374">
    <property type="entry name" value="TPR_10"/>
    <property type="match status" value="1"/>
</dbReference>
<keyword evidence="9" id="KW-0206">Cytoskeleton</keyword>
<evidence type="ECO:0000256" key="2">
    <source>
        <dbReference type="ARBA" id="ARBA00009622"/>
    </source>
</evidence>
<dbReference type="OrthoDB" id="5865767at2759"/>
<name>A0A9P9EYZ1_9HYPO</name>
<evidence type="ECO:0000256" key="4">
    <source>
        <dbReference type="ARBA" id="ARBA00022701"/>
    </source>
</evidence>
<dbReference type="AlphaFoldDB" id="A0A9P9EYZ1"/>
<dbReference type="GO" id="GO:0005871">
    <property type="term" value="C:kinesin complex"/>
    <property type="evidence" value="ECO:0007669"/>
    <property type="project" value="InterPro"/>
</dbReference>
<evidence type="ECO:0000256" key="7">
    <source>
        <dbReference type="ARBA" id="ARBA00023054"/>
    </source>
</evidence>
<feature type="compositionally biased region" description="Polar residues" evidence="11">
    <location>
        <begin position="65"/>
        <end position="76"/>
    </location>
</feature>
<dbReference type="PROSITE" id="PS50005">
    <property type="entry name" value="TPR"/>
    <property type="match status" value="1"/>
</dbReference>
<feature type="compositionally biased region" description="Basic and acidic residues" evidence="11">
    <location>
        <begin position="23"/>
        <end position="33"/>
    </location>
</feature>
<keyword evidence="13" id="KW-1185">Reference proteome</keyword>
<evidence type="ECO:0000313" key="13">
    <source>
        <dbReference type="Proteomes" id="UP000717696"/>
    </source>
</evidence>
<dbReference type="GO" id="GO:0005737">
    <property type="term" value="C:cytoplasm"/>
    <property type="evidence" value="ECO:0007669"/>
    <property type="project" value="TreeGrafter"/>
</dbReference>
<sequence length="1010" mass="111352">MATLEPLWHDTDETCDPISDDTLWERKNEDQGRRGKGCIGPKNEDLATDVVPELTSKETTPVPLSASSKLSEATQNGDALTEAGRMHSKVSFDPVSPVELAGRLESQKDTTLVPQKASTQLPVAPEATKFVSPKVLTELDALPTRSKTRETALVAATTATTKEDLYAVSEPVPGSKKKKRVYPRAPVVSDCWSSLEYQERFEVVKDQLQKTVNEDVKLRDKIKTPILYRLQMVGKTPADAVPSIVIMWDDSKHMKSLQSLFSGAQYSLHCGGKRSLTGRFINNQPKHIPPLKLVYVLNQRGSIIRMALPGVQLKAFFENDITYCGGLVEYQGSSATLAMSIQIDNDSAFLTVDHIFPPCLVIDSQASFNQALSVSTPPDESIDGNKEVESSELLWESDDDEYEYGNQDDHGVGSSEGELPEIDSLEAEKGFFKRDEDWEVVSPPLKLDPALPYLDWSLVRPLSPSLDKWQTNLFFLDGPNASPTSVHAFRSRPRHHLALVTMVSGIRGAQPGRILANTGFLANLPGQKDCEVLTVILDAPEGLVHGECGSIVIDQETTEVYGHVVGCDPTGHALVVPLEQVLSQVKATFSASYVSISRSFSGGPLPKASPDSSAMYSRTTGMMSLGWSLTNASTESSAMYSRTSGTMSAVESYYRDYQSDIIPESPETSKDDVVDQPGSGPASHGSKELDQDERITSMTNAAHSLQQTGQYELAIQRYRELLRLQESTLGNDHPDTLVTMEKLGAMMDRVGKFEDALLLNTRTHEIRSKVLGEDHPDTLTSFNSIALVLESQGKYDQAKEMLWNLHKIQTRVLGDEHPALLDTKNNLAVVLNFLEEYDEAEKLSKETLDLRLKVLGESHRDTHTSMNNLMLVLDGQKKYKKAVEMGRQTVALREKALGPEHPDTLISLTNLALVLGNLGNLNEAEKIGRRTLALQKTTCGPEHPDTLTTMNNLAVLLESQGKFEEAWNMGHETLLLRGRVLGPAHPDTIITRENGFMNLISIPKAQKPKR</sequence>
<dbReference type="EMBL" id="JAGMUU010000007">
    <property type="protein sequence ID" value="KAH7149097.1"/>
    <property type="molecule type" value="Genomic_DNA"/>
</dbReference>
<dbReference type="SMART" id="SM00028">
    <property type="entry name" value="TPR"/>
    <property type="match status" value="6"/>
</dbReference>
<keyword evidence="7" id="KW-0175">Coiled coil</keyword>
<evidence type="ECO:0000256" key="10">
    <source>
        <dbReference type="PROSITE-ProRule" id="PRU00339"/>
    </source>
</evidence>
<evidence type="ECO:0000256" key="11">
    <source>
        <dbReference type="SAM" id="MobiDB-lite"/>
    </source>
</evidence>
<dbReference type="Proteomes" id="UP000717696">
    <property type="component" value="Unassembled WGS sequence"/>
</dbReference>
<gene>
    <name evidence="12" type="ORF">B0J13DRAFT_297098</name>
</gene>
<evidence type="ECO:0000256" key="8">
    <source>
        <dbReference type="ARBA" id="ARBA00023175"/>
    </source>
</evidence>
<keyword evidence="8" id="KW-0505">Motor protein</keyword>
<comment type="subcellular location">
    <subcellularLocation>
        <location evidence="1">Cytoplasm</location>
        <location evidence="1">Cytoskeleton</location>
    </subcellularLocation>
</comment>
<evidence type="ECO:0000256" key="9">
    <source>
        <dbReference type="ARBA" id="ARBA00023212"/>
    </source>
</evidence>
<dbReference type="SUPFAM" id="SSF48452">
    <property type="entry name" value="TPR-like"/>
    <property type="match status" value="2"/>
</dbReference>
<proteinExistence type="inferred from homology"/>
<feature type="region of interest" description="Disordered" evidence="11">
    <location>
        <begin position="662"/>
        <end position="691"/>
    </location>
</feature>
<keyword evidence="6 10" id="KW-0802">TPR repeat</keyword>
<dbReference type="Gene3D" id="1.25.40.10">
    <property type="entry name" value="Tetratricopeptide repeat domain"/>
    <property type="match status" value="2"/>
</dbReference>
<feature type="repeat" description="TPR" evidence="10">
    <location>
        <begin position="695"/>
        <end position="728"/>
    </location>
</feature>
<evidence type="ECO:0000313" key="12">
    <source>
        <dbReference type="EMBL" id="KAH7149097.1"/>
    </source>
</evidence>
<dbReference type="InterPro" id="IPR002151">
    <property type="entry name" value="Kinesin_light"/>
</dbReference>
<dbReference type="Pfam" id="PF13424">
    <property type="entry name" value="TPR_12"/>
    <property type="match status" value="3"/>
</dbReference>
<protein>
    <recommendedName>
        <fullName evidence="14">Kinesin light chain</fullName>
    </recommendedName>
</protein>
<reference evidence="12" key="1">
    <citation type="journal article" date="2021" name="Nat. Commun.">
        <title>Genetic determinants of endophytism in the Arabidopsis root mycobiome.</title>
        <authorList>
            <person name="Mesny F."/>
            <person name="Miyauchi S."/>
            <person name="Thiergart T."/>
            <person name="Pickel B."/>
            <person name="Atanasova L."/>
            <person name="Karlsson M."/>
            <person name="Huettel B."/>
            <person name="Barry K.W."/>
            <person name="Haridas S."/>
            <person name="Chen C."/>
            <person name="Bauer D."/>
            <person name="Andreopoulos W."/>
            <person name="Pangilinan J."/>
            <person name="LaButti K."/>
            <person name="Riley R."/>
            <person name="Lipzen A."/>
            <person name="Clum A."/>
            <person name="Drula E."/>
            <person name="Henrissat B."/>
            <person name="Kohler A."/>
            <person name="Grigoriev I.V."/>
            <person name="Martin F.M."/>
            <person name="Hacquard S."/>
        </authorList>
    </citation>
    <scope>NUCLEOTIDE SEQUENCE</scope>
    <source>
        <strain evidence="12">MPI-CAGE-AT-0021</strain>
    </source>
</reference>
<keyword evidence="4" id="KW-0493">Microtubule</keyword>
<evidence type="ECO:0000256" key="6">
    <source>
        <dbReference type="ARBA" id="ARBA00022803"/>
    </source>
</evidence>
<evidence type="ECO:0008006" key="14">
    <source>
        <dbReference type="Google" id="ProtNLM"/>
    </source>
</evidence>
<dbReference type="PANTHER" id="PTHR45783:SF3">
    <property type="entry name" value="KINESIN LIGHT CHAIN"/>
    <property type="match status" value="1"/>
</dbReference>
<dbReference type="InterPro" id="IPR019734">
    <property type="entry name" value="TPR_rpt"/>
</dbReference>
<comment type="similarity">
    <text evidence="2">Belongs to the kinesin light chain family.</text>
</comment>
<dbReference type="InterPro" id="IPR011990">
    <property type="entry name" value="TPR-like_helical_dom_sf"/>
</dbReference>
<dbReference type="GO" id="GO:0005874">
    <property type="term" value="C:microtubule"/>
    <property type="evidence" value="ECO:0007669"/>
    <property type="project" value="UniProtKB-KW"/>
</dbReference>
<evidence type="ECO:0000256" key="5">
    <source>
        <dbReference type="ARBA" id="ARBA00022737"/>
    </source>
</evidence>
<feature type="region of interest" description="Disordered" evidence="11">
    <location>
        <begin position="1"/>
        <end position="76"/>
    </location>
</feature>
<comment type="caution">
    <text evidence="12">The sequence shown here is derived from an EMBL/GenBank/DDBJ whole genome shotgun (WGS) entry which is preliminary data.</text>
</comment>
<dbReference type="GO" id="GO:0007018">
    <property type="term" value="P:microtubule-based movement"/>
    <property type="evidence" value="ECO:0007669"/>
    <property type="project" value="TreeGrafter"/>
</dbReference>
<evidence type="ECO:0000256" key="3">
    <source>
        <dbReference type="ARBA" id="ARBA00022490"/>
    </source>
</evidence>
<dbReference type="GO" id="GO:0019894">
    <property type="term" value="F:kinesin binding"/>
    <property type="evidence" value="ECO:0007669"/>
    <property type="project" value="TreeGrafter"/>
</dbReference>
<evidence type="ECO:0000256" key="1">
    <source>
        <dbReference type="ARBA" id="ARBA00004245"/>
    </source>
</evidence>
<accession>A0A9P9EYZ1</accession>
<keyword evidence="5" id="KW-0677">Repeat</keyword>
<keyword evidence="3" id="KW-0963">Cytoplasm</keyword>
<dbReference type="PANTHER" id="PTHR45783">
    <property type="entry name" value="KINESIN LIGHT CHAIN"/>
    <property type="match status" value="1"/>
</dbReference>
<organism evidence="12 13">
    <name type="scientific">Dactylonectria estremocensis</name>
    <dbReference type="NCBI Taxonomy" id="1079267"/>
    <lineage>
        <taxon>Eukaryota</taxon>
        <taxon>Fungi</taxon>
        <taxon>Dikarya</taxon>
        <taxon>Ascomycota</taxon>
        <taxon>Pezizomycotina</taxon>
        <taxon>Sordariomycetes</taxon>
        <taxon>Hypocreomycetidae</taxon>
        <taxon>Hypocreales</taxon>
        <taxon>Nectriaceae</taxon>
        <taxon>Dactylonectria</taxon>
    </lineage>
</organism>